<dbReference type="KEGG" id="ehx:EMIHUDRAFT_233700"/>
<dbReference type="GeneID" id="17274900"/>
<keyword evidence="3" id="KW-1185">Reference proteome</keyword>
<dbReference type="HOGENOM" id="CLU_995497_0_0_1"/>
<organism evidence="2 3">
    <name type="scientific">Emiliania huxleyi (strain CCMP1516)</name>
    <dbReference type="NCBI Taxonomy" id="280463"/>
    <lineage>
        <taxon>Eukaryota</taxon>
        <taxon>Haptista</taxon>
        <taxon>Haptophyta</taxon>
        <taxon>Prymnesiophyceae</taxon>
        <taxon>Isochrysidales</taxon>
        <taxon>Noelaerhabdaceae</taxon>
        <taxon>Emiliania</taxon>
    </lineage>
</organism>
<feature type="compositionally biased region" description="Basic and acidic residues" evidence="1">
    <location>
        <begin position="259"/>
        <end position="272"/>
    </location>
</feature>
<dbReference type="InterPro" id="IPR023214">
    <property type="entry name" value="HAD_sf"/>
</dbReference>
<dbReference type="InterPro" id="IPR036412">
    <property type="entry name" value="HAD-like_sf"/>
</dbReference>
<dbReference type="PANTHER" id="PTHR19288:SF46">
    <property type="entry name" value="HALOACID DEHALOGENASE-LIKE HYDROLASE DOMAIN-CONTAINING PROTEIN 2"/>
    <property type="match status" value="1"/>
</dbReference>
<dbReference type="PANTHER" id="PTHR19288">
    <property type="entry name" value="4-NITROPHENYLPHOSPHATASE-RELATED"/>
    <property type="match status" value="1"/>
</dbReference>
<dbReference type="GO" id="GO:0005737">
    <property type="term" value="C:cytoplasm"/>
    <property type="evidence" value="ECO:0007669"/>
    <property type="project" value="TreeGrafter"/>
</dbReference>
<dbReference type="Gene3D" id="3.40.50.1000">
    <property type="entry name" value="HAD superfamily/HAD-like"/>
    <property type="match status" value="2"/>
</dbReference>
<proteinExistence type="predicted"/>
<protein>
    <submittedName>
        <fullName evidence="2">Uncharacterized protein</fullName>
    </submittedName>
</protein>
<sequence>MEDMDPPDPSVQVVRSLLACAGCFVPSSAFATSTADWQSEPQPAGQGSTGATAPLGPRSGATAPATADLPLRRAPEARGGSRTLATHLVAWEARRNLRPTADSMASLCNAATLHCSMVFPLPGPGMFAAMMKFLMAPAEDEQTACAGKGGSHGDVFMFEHAIRMLKAQGHDGDLAKICMVGDRFDTDIRGGNSCGIKACLVQSGAHLASQQAKYPSDVADFTAASVGSLVPRSDDGAQADTAQAQRGSMAASSSNWQSVKDKVPFGARRSEGPRQSSTAS</sequence>
<dbReference type="Pfam" id="PF13242">
    <property type="entry name" value="Hydrolase_like"/>
    <property type="match status" value="1"/>
</dbReference>
<reference evidence="3" key="1">
    <citation type="journal article" date="2013" name="Nature">
        <title>Pan genome of the phytoplankton Emiliania underpins its global distribution.</title>
        <authorList>
            <person name="Read B.A."/>
            <person name="Kegel J."/>
            <person name="Klute M.J."/>
            <person name="Kuo A."/>
            <person name="Lefebvre S.C."/>
            <person name="Maumus F."/>
            <person name="Mayer C."/>
            <person name="Miller J."/>
            <person name="Monier A."/>
            <person name="Salamov A."/>
            <person name="Young J."/>
            <person name="Aguilar M."/>
            <person name="Claverie J.M."/>
            <person name="Frickenhaus S."/>
            <person name="Gonzalez K."/>
            <person name="Herman E.K."/>
            <person name="Lin Y.C."/>
            <person name="Napier J."/>
            <person name="Ogata H."/>
            <person name="Sarno A.F."/>
            <person name="Shmutz J."/>
            <person name="Schroeder D."/>
            <person name="de Vargas C."/>
            <person name="Verret F."/>
            <person name="von Dassow P."/>
            <person name="Valentin K."/>
            <person name="Van de Peer Y."/>
            <person name="Wheeler G."/>
            <person name="Dacks J.B."/>
            <person name="Delwiche C.F."/>
            <person name="Dyhrman S.T."/>
            <person name="Glockner G."/>
            <person name="John U."/>
            <person name="Richards T."/>
            <person name="Worden A.Z."/>
            <person name="Zhang X."/>
            <person name="Grigoriev I.V."/>
            <person name="Allen A.E."/>
            <person name="Bidle K."/>
            <person name="Borodovsky M."/>
            <person name="Bowler C."/>
            <person name="Brownlee C."/>
            <person name="Cock J.M."/>
            <person name="Elias M."/>
            <person name="Gladyshev V.N."/>
            <person name="Groth M."/>
            <person name="Guda C."/>
            <person name="Hadaegh A."/>
            <person name="Iglesias-Rodriguez M.D."/>
            <person name="Jenkins J."/>
            <person name="Jones B.M."/>
            <person name="Lawson T."/>
            <person name="Leese F."/>
            <person name="Lindquist E."/>
            <person name="Lobanov A."/>
            <person name="Lomsadze A."/>
            <person name="Malik S.B."/>
            <person name="Marsh M.E."/>
            <person name="Mackinder L."/>
            <person name="Mock T."/>
            <person name="Mueller-Roeber B."/>
            <person name="Pagarete A."/>
            <person name="Parker M."/>
            <person name="Probert I."/>
            <person name="Quesneville H."/>
            <person name="Raines C."/>
            <person name="Rensing S.A."/>
            <person name="Riano-Pachon D.M."/>
            <person name="Richier S."/>
            <person name="Rokitta S."/>
            <person name="Shiraiwa Y."/>
            <person name="Soanes D.M."/>
            <person name="van der Giezen M."/>
            <person name="Wahlund T.M."/>
            <person name="Williams B."/>
            <person name="Wilson W."/>
            <person name="Wolfe G."/>
            <person name="Wurch L.L."/>
        </authorList>
    </citation>
    <scope>NUCLEOTIDE SEQUENCE</scope>
</reference>
<accession>A0A0D3K1J0</accession>
<evidence type="ECO:0000313" key="3">
    <source>
        <dbReference type="Proteomes" id="UP000013827"/>
    </source>
</evidence>
<evidence type="ECO:0000313" key="2">
    <source>
        <dbReference type="EnsemblProtists" id="EOD29625"/>
    </source>
</evidence>
<feature type="compositionally biased region" description="Polar residues" evidence="1">
    <location>
        <begin position="32"/>
        <end position="51"/>
    </location>
</feature>
<dbReference type="PaxDb" id="2903-EOD29625"/>
<dbReference type="AlphaFoldDB" id="A0A0D3K1J0"/>
<dbReference type="EnsemblProtists" id="EOD29625">
    <property type="protein sequence ID" value="EOD29625"/>
    <property type="gene ID" value="EMIHUDRAFT_233700"/>
</dbReference>
<dbReference type="GO" id="GO:0016791">
    <property type="term" value="F:phosphatase activity"/>
    <property type="evidence" value="ECO:0007669"/>
    <property type="project" value="TreeGrafter"/>
</dbReference>
<reference evidence="2" key="2">
    <citation type="submission" date="2024-10" db="UniProtKB">
        <authorList>
            <consortium name="EnsemblProtists"/>
        </authorList>
    </citation>
    <scope>IDENTIFICATION</scope>
</reference>
<evidence type="ECO:0000256" key="1">
    <source>
        <dbReference type="SAM" id="MobiDB-lite"/>
    </source>
</evidence>
<feature type="region of interest" description="Disordered" evidence="1">
    <location>
        <begin position="229"/>
        <end position="280"/>
    </location>
</feature>
<feature type="compositionally biased region" description="Low complexity" evidence="1">
    <location>
        <begin position="236"/>
        <end position="245"/>
    </location>
</feature>
<name>A0A0D3K1J0_EMIH1</name>
<dbReference type="Proteomes" id="UP000013827">
    <property type="component" value="Unassembled WGS sequence"/>
</dbReference>
<dbReference type="SUPFAM" id="SSF56784">
    <property type="entry name" value="HAD-like"/>
    <property type="match status" value="1"/>
</dbReference>
<feature type="region of interest" description="Disordered" evidence="1">
    <location>
        <begin position="32"/>
        <end position="80"/>
    </location>
</feature>
<dbReference type="RefSeq" id="XP_005782054.1">
    <property type="nucleotide sequence ID" value="XM_005781997.1"/>
</dbReference>